<dbReference type="Proteomes" id="UP000053989">
    <property type="component" value="Unassembled WGS sequence"/>
</dbReference>
<organism evidence="2 3">
    <name type="scientific">Scleroderma citrinum Foug A</name>
    <dbReference type="NCBI Taxonomy" id="1036808"/>
    <lineage>
        <taxon>Eukaryota</taxon>
        <taxon>Fungi</taxon>
        <taxon>Dikarya</taxon>
        <taxon>Basidiomycota</taxon>
        <taxon>Agaricomycotina</taxon>
        <taxon>Agaricomycetes</taxon>
        <taxon>Agaricomycetidae</taxon>
        <taxon>Boletales</taxon>
        <taxon>Sclerodermatineae</taxon>
        <taxon>Sclerodermataceae</taxon>
        <taxon>Scleroderma</taxon>
    </lineage>
</organism>
<gene>
    <name evidence="2" type="ORF">SCLCIDRAFT_675804</name>
</gene>
<proteinExistence type="predicted"/>
<reference evidence="3" key="2">
    <citation type="submission" date="2015-01" db="EMBL/GenBank/DDBJ databases">
        <title>Evolutionary Origins and Diversification of the Mycorrhizal Mutualists.</title>
        <authorList>
            <consortium name="DOE Joint Genome Institute"/>
            <consortium name="Mycorrhizal Genomics Consortium"/>
            <person name="Kohler A."/>
            <person name="Kuo A."/>
            <person name="Nagy L.G."/>
            <person name="Floudas D."/>
            <person name="Copeland A."/>
            <person name="Barry K.W."/>
            <person name="Cichocki N."/>
            <person name="Veneault-Fourrey C."/>
            <person name="LaButti K."/>
            <person name="Lindquist E.A."/>
            <person name="Lipzen A."/>
            <person name="Lundell T."/>
            <person name="Morin E."/>
            <person name="Murat C."/>
            <person name="Riley R."/>
            <person name="Ohm R."/>
            <person name="Sun H."/>
            <person name="Tunlid A."/>
            <person name="Henrissat B."/>
            <person name="Grigoriev I.V."/>
            <person name="Hibbett D.S."/>
            <person name="Martin F."/>
        </authorList>
    </citation>
    <scope>NUCLEOTIDE SEQUENCE [LARGE SCALE GENOMIC DNA]</scope>
    <source>
        <strain evidence="3">Foug A</strain>
    </source>
</reference>
<dbReference type="InParanoid" id="A0A0C2ZQV5"/>
<dbReference type="EMBL" id="KN822031">
    <property type="protein sequence ID" value="KIM63958.1"/>
    <property type="molecule type" value="Genomic_DNA"/>
</dbReference>
<name>A0A0C2ZQV5_9AGAM</name>
<keyword evidence="3" id="KW-1185">Reference proteome</keyword>
<feature type="region of interest" description="Disordered" evidence="1">
    <location>
        <begin position="1"/>
        <end position="79"/>
    </location>
</feature>
<dbReference type="HOGENOM" id="CLU_1090548_0_0_1"/>
<feature type="compositionally biased region" description="Basic and acidic residues" evidence="1">
    <location>
        <begin position="65"/>
        <end position="79"/>
    </location>
</feature>
<feature type="region of interest" description="Disordered" evidence="1">
    <location>
        <begin position="193"/>
        <end position="255"/>
    </location>
</feature>
<dbReference type="AlphaFoldDB" id="A0A0C2ZQV5"/>
<evidence type="ECO:0000313" key="3">
    <source>
        <dbReference type="Proteomes" id="UP000053989"/>
    </source>
</evidence>
<accession>A0A0C2ZQV5</accession>
<sequence>MLMWHCSDFNAGSPVKKRNVSEKPSKSRSSVLNQPQEGASHEEPLPVPEGTEAVTRSCPTKQPCKPKDSTEADEAKCDTRVENGPDQYMVVDALREFTGLVNNIPVMWERIRETQLILDQTASLVDQMMPDLRETCLVREKLEVLLLSKMKKKPELWDGTARLNKKDRKLRMEWLRSERKEETVRKWREENKAFERNGQSPEPYENYASESEGELIESLQTTPRSSTNESSKRSTEEDLGDQSEETPSIERVVCT</sequence>
<feature type="compositionally biased region" description="Polar residues" evidence="1">
    <location>
        <begin position="27"/>
        <end position="37"/>
    </location>
</feature>
<evidence type="ECO:0000256" key="1">
    <source>
        <dbReference type="SAM" id="MobiDB-lite"/>
    </source>
</evidence>
<reference evidence="2 3" key="1">
    <citation type="submission" date="2014-04" db="EMBL/GenBank/DDBJ databases">
        <authorList>
            <consortium name="DOE Joint Genome Institute"/>
            <person name="Kuo A."/>
            <person name="Kohler A."/>
            <person name="Nagy L.G."/>
            <person name="Floudas D."/>
            <person name="Copeland A."/>
            <person name="Barry K.W."/>
            <person name="Cichocki N."/>
            <person name="Veneault-Fourrey C."/>
            <person name="LaButti K."/>
            <person name="Lindquist E.A."/>
            <person name="Lipzen A."/>
            <person name="Lundell T."/>
            <person name="Morin E."/>
            <person name="Murat C."/>
            <person name="Sun H."/>
            <person name="Tunlid A."/>
            <person name="Henrissat B."/>
            <person name="Grigoriev I.V."/>
            <person name="Hibbett D.S."/>
            <person name="Martin F."/>
            <person name="Nordberg H.P."/>
            <person name="Cantor M.N."/>
            <person name="Hua S.X."/>
        </authorList>
    </citation>
    <scope>NUCLEOTIDE SEQUENCE [LARGE SCALE GENOMIC DNA]</scope>
    <source>
        <strain evidence="2 3">Foug A</strain>
    </source>
</reference>
<feature type="compositionally biased region" description="Polar residues" evidence="1">
    <location>
        <begin position="218"/>
        <end position="229"/>
    </location>
</feature>
<dbReference type="OrthoDB" id="3270863at2759"/>
<evidence type="ECO:0000313" key="2">
    <source>
        <dbReference type="EMBL" id="KIM63958.1"/>
    </source>
</evidence>
<protein>
    <submittedName>
        <fullName evidence="2">Uncharacterized protein</fullName>
    </submittedName>
</protein>